<dbReference type="PANTHER" id="PTHR30547">
    <property type="entry name" value="UNCHARACTERIZED PROTEIN YHCG-RELATED"/>
    <property type="match status" value="1"/>
</dbReference>
<proteinExistence type="predicted"/>
<reference evidence="2" key="1">
    <citation type="submission" date="2024-01" db="EMBL/GenBank/DDBJ databases">
        <title>Bank of Algae and Cyanobacteria of the Azores (BACA) strain genomes.</title>
        <authorList>
            <person name="Luz R."/>
            <person name="Cordeiro R."/>
            <person name="Fonseca A."/>
            <person name="Goncalves V."/>
        </authorList>
    </citation>
    <scope>NUCLEOTIDE SEQUENCE</scope>
    <source>
        <strain evidence="2">BACA0141</strain>
    </source>
</reference>
<dbReference type="Proteomes" id="UP001333818">
    <property type="component" value="Unassembled WGS sequence"/>
</dbReference>
<dbReference type="InterPro" id="IPR053148">
    <property type="entry name" value="PD-DEXK-like_domain"/>
</dbReference>
<accession>A0AAW9QAR2</accession>
<organism evidence="2 3">
    <name type="scientific">Tumidithrix elongata BACA0141</name>
    <dbReference type="NCBI Taxonomy" id="2716417"/>
    <lineage>
        <taxon>Bacteria</taxon>
        <taxon>Bacillati</taxon>
        <taxon>Cyanobacteriota</taxon>
        <taxon>Cyanophyceae</taxon>
        <taxon>Pseudanabaenales</taxon>
        <taxon>Pseudanabaenaceae</taxon>
        <taxon>Tumidithrix</taxon>
        <taxon>Tumidithrix elongata</taxon>
    </lineage>
</organism>
<dbReference type="Pfam" id="PF17761">
    <property type="entry name" value="DUF1016_N"/>
    <property type="match status" value="1"/>
</dbReference>
<protein>
    <submittedName>
        <fullName evidence="2">DUF1016 N-terminal domain-containing protein</fullName>
    </submittedName>
</protein>
<evidence type="ECO:0000259" key="1">
    <source>
        <dbReference type="Pfam" id="PF17761"/>
    </source>
</evidence>
<name>A0AAW9QAR2_9CYAN</name>
<evidence type="ECO:0000313" key="3">
    <source>
        <dbReference type="Proteomes" id="UP001333818"/>
    </source>
</evidence>
<keyword evidence="3" id="KW-1185">Reference proteome</keyword>
<gene>
    <name evidence="2" type="ORF">V2H45_22935</name>
</gene>
<dbReference type="EMBL" id="JAZBJZ010000148">
    <property type="protein sequence ID" value="MEE3719601.1"/>
    <property type="molecule type" value="Genomic_DNA"/>
</dbReference>
<dbReference type="InterPro" id="IPR041527">
    <property type="entry name" value="YhcG_N"/>
</dbReference>
<sequence length="137" mass="16077">MTGDRVNLSETYTELLVAVKQRIRAAQYEALRAVNRELVMLYWDIGKMIVTRQQGETWGKSVVEQLAKDLQAEFQGVSGFSARNIWRMRDFYLTYHLNTKLSPMVAEIGWSHNLAIMERCKDDLEREFYLRNILEVV</sequence>
<evidence type="ECO:0000313" key="2">
    <source>
        <dbReference type="EMBL" id="MEE3719601.1"/>
    </source>
</evidence>
<dbReference type="PANTHER" id="PTHR30547:SF0">
    <property type="entry name" value="BLR8175 PROTEIN"/>
    <property type="match status" value="1"/>
</dbReference>
<dbReference type="AlphaFoldDB" id="A0AAW9QAR2"/>
<feature type="domain" description="YhcG N-terminal" evidence="1">
    <location>
        <begin position="19"/>
        <end position="133"/>
    </location>
</feature>
<comment type="caution">
    <text evidence="2">The sequence shown here is derived from an EMBL/GenBank/DDBJ whole genome shotgun (WGS) entry which is preliminary data.</text>
</comment>